<dbReference type="STRING" id="1121485.GCA_000426485_00807"/>
<feature type="chain" id="PRO_5021449375" description="Entericidin" evidence="1">
    <location>
        <begin position="18"/>
        <end position="68"/>
    </location>
</feature>
<protein>
    <recommendedName>
        <fullName evidence="4">Entericidin</fullName>
    </recommendedName>
</protein>
<keyword evidence="1" id="KW-0732">Signal</keyword>
<dbReference type="AlphaFoldDB" id="A0A4Y8L7J1"/>
<dbReference type="OrthoDB" id="9971027at2"/>
<evidence type="ECO:0000313" key="2">
    <source>
        <dbReference type="EMBL" id="TFD98543.1"/>
    </source>
</evidence>
<dbReference type="EMBL" id="SOML01000001">
    <property type="protein sequence ID" value="TFD98543.1"/>
    <property type="molecule type" value="Genomic_DNA"/>
</dbReference>
<evidence type="ECO:0008006" key="4">
    <source>
        <dbReference type="Google" id="ProtNLM"/>
    </source>
</evidence>
<evidence type="ECO:0000313" key="3">
    <source>
        <dbReference type="Proteomes" id="UP000297861"/>
    </source>
</evidence>
<keyword evidence="3" id="KW-1185">Reference proteome</keyword>
<dbReference type="Proteomes" id="UP000297861">
    <property type="component" value="Unassembled WGS sequence"/>
</dbReference>
<proteinExistence type="predicted"/>
<name>A0A4Y8L7J1_9BACT</name>
<accession>A0A4Y8L7J1</accession>
<reference evidence="2 3" key="1">
    <citation type="submission" date="2019-03" db="EMBL/GenBank/DDBJ databases">
        <title>San Antonio Military Medical Center submission to MRSN (WRAIR), pending publication.</title>
        <authorList>
            <person name="Blyth D.M."/>
            <person name="Mccarthy S.L."/>
            <person name="Schall S.E."/>
            <person name="Stam J.A."/>
            <person name="Ong A.C."/>
            <person name="Mcgann P.T."/>
        </authorList>
    </citation>
    <scope>NUCLEOTIDE SEQUENCE [LARGE SCALE GENOMIC DNA]</scope>
    <source>
        <strain evidence="2 3">MRSN571793</strain>
    </source>
</reference>
<feature type="signal peptide" evidence="1">
    <location>
        <begin position="1"/>
        <end position="17"/>
    </location>
</feature>
<organism evidence="2 3">
    <name type="scientific">Dysgonomonas capnocytophagoides</name>
    <dbReference type="NCBI Taxonomy" id="45254"/>
    <lineage>
        <taxon>Bacteria</taxon>
        <taxon>Pseudomonadati</taxon>
        <taxon>Bacteroidota</taxon>
        <taxon>Bacteroidia</taxon>
        <taxon>Bacteroidales</taxon>
        <taxon>Dysgonomonadaceae</taxon>
        <taxon>Dysgonomonas</taxon>
    </lineage>
</organism>
<gene>
    <name evidence="2" type="ORF">E2605_00230</name>
</gene>
<evidence type="ECO:0000256" key="1">
    <source>
        <dbReference type="SAM" id="SignalP"/>
    </source>
</evidence>
<dbReference type="RefSeq" id="WP_134435155.1">
    <property type="nucleotide sequence ID" value="NZ_SOML01000001.1"/>
</dbReference>
<sequence>MKKVFLFAIAVVAISFASCSNKGTAENVSAADSTSTVIEEVKEVVPSDTVVDSSAVIDEVATPQAPAN</sequence>
<dbReference type="PROSITE" id="PS51257">
    <property type="entry name" value="PROKAR_LIPOPROTEIN"/>
    <property type="match status" value="1"/>
</dbReference>
<comment type="caution">
    <text evidence="2">The sequence shown here is derived from an EMBL/GenBank/DDBJ whole genome shotgun (WGS) entry which is preliminary data.</text>
</comment>